<dbReference type="EMBL" id="FZMO01000013">
    <property type="protein sequence ID" value="SNQ45725.1"/>
    <property type="molecule type" value="Genomic_DNA"/>
</dbReference>
<dbReference type="Pfam" id="PF01841">
    <property type="entry name" value="Transglut_core"/>
    <property type="match status" value="1"/>
</dbReference>
<organism evidence="2 3">
    <name type="scientific">Frankia canadensis</name>
    <dbReference type="NCBI Taxonomy" id="1836972"/>
    <lineage>
        <taxon>Bacteria</taxon>
        <taxon>Bacillati</taxon>
        <taxon>Actinomycetota</taxon>
        <taxon>Actinomycetes</taxon>
        <taxon>Frankiales</taxon>
        <taxon>Frankiaceae</taxon>
        <taxon>Frankia</taxon>
    </lineage>
</organism>
<dbReference type="PANTHER" id="PTHR33490">
    <property type="entry name" value="BLR5614 PROTEIN-RELATED"/>
    <property type="match status" value="1"/>
</dbReference>
<dbReference type="PANTHER" id="PTHR33490:SF6">
    <property type="entry name" value="SLL1049 PROTEIN"/>
    <property type="match status" value="1"/>
</dbReference>
<feature type="domain" description="Transglutaminase-like" evidence="1">
    <location>
        <begin position="226"/>
        <end position="293"/>
    </location>
</feature>
<keyword evidence="3" id="KW-1185">Reference proteome</keyword>
<dbReference type="SUPFAM" id="SSF54001">
    <property type="entry name" value="Cysteine proteinases"/>
    <property type="match status" value="1"/>
</dbReference>
<evidence type="ECO:0000313" key="3">
    <source>
        <dbReference type="Proteomes" id="UP000234331"/>
    </source>
</evidence>
<accession>A0A2I2KJ93</accession>
<dbReference type="AlphaFoldDB" id="A0A2I2KJ93"/>
<dbReference type="Gene3D" id="3.10.620.30">
    <property type="match status" value="1"/>
</dbReference>
<evidence type="ECO:0000259" key="1">
    <source>
        <dbReference type="SMART" id="SM00460"/>
    </source>
</evidence>
<gene>
    <name evidence="2" type="ORF">FRACA_110039</name>
</gene>
<dbReference type="Pfam" id="PF08379">
    <property type="entry name" value="Bact_transglu_N"/>
    <property type="match status" value="1"/>
</dbReference>
<protein>
    <recommendedName>
        <fullName evidence="1">Transglutaminase-like domain-containing protein</fullName>
    </recommendedName>
</protein>
<dbReference type="SMART" id="SM00460">
    <property type="entry name" value="TGc"/>
    <property type="match status" value="1"/>
</dbReference>
<dbReference type="Proteomes" id="UP000234331">
    <property type="component" value="Unassembled WGS sequence"/>
</dbReference>
<proteinExistence type="predicted"/>
<evidence type="ECO:0000313" key="2">
    <source>
        <dbReference type="EMBL" id="SNQ45725.1"/>
    </source>
</evidence>
<sequence length="355" mass="36999">MGAWVLTVGKQTAATIGIVTETSPAGSPPAPAASAVVVASTHARHVSEITDVGDGVPDLLTLPAGARVSYRITQRFRYVYDGPASDLVHRLVVVPPRRHGDQTVRADRLTVSAPGARVGWGRGADGTRVATVRLAEVPSQLDLDVDVRLDRVRGGARPWLRATALTGRRLLAPTVLTAPDAALSAAARALATGDPMLTARRFCGWVHSHVRYEPGSTDVTTTAAQALAGGAGVCQDQAHVMLALCRAAGMPARYVSGHLVGDGPSHAWVEVIMLAGAGDREPGVVAVAFDPCHDRLADLRYVTVAVGRDYADVAPTSGVYRGLGRGTLHAEQRVAVVGVDALGDRAAREASAHSL</sequence>
<dbReference type="InterPro" id="IPR002931">
    <property type="entry name" value="Transglutaminase-like"/>
</dbReference>
<dbReference type="InterPro" id="IPR013589">
    <property type="entry name" value="Bac_transglu_N"/>
</dbReference>
<reference evidence="2 3" key="1">
    <citation type="submission" date="2017-06" db="EMBL/GenBank/DDBJ databases">
        <authorList>
            <person name="Kim H.J."/>
            <person name="Triplett B.A."/>
        </authorList>
    </citation>
    <scope>NUCLEOTIDE SEQUENCE [LARGE SCALE GENOMIC DNA]</scope>
    <source>
        <strain evidence="2">FRACA_ARgP5</strain>
    </source>
</reference>
<name>A0A2I2KJ93_9ACTN</name>
<dbReference type="InterPro" id="IPR038765">
    <property type="entry name" value="Papain-like_cys_pep_sf"/>
</dbReference>